<proteinExistence type="predicted"/>
<keyword evidence="2" id="KW-1185">Reference proteome</keyword>
<dbReference type="EMBL" id="CP038149">
    <property type="protein sequence ID" value="QBQ99083.1"/>
    <property type="molecule type" value="Genomic_DNA"/>
</dbReference>
<dbReference type="AlphaFoldDB" id="A0A4P7CYF3"/>
<dbReference type="InterPro" id="IPR036692">
    <property type="entry name" value="Shew3726-like_sf"/>
</dbReference>
<reference evidence="1 2" key="1">
    <citation type="submission" date="2019-03" db="EMBL/GenBank/DDBJ databases">
        <title>Paraburkholderia sp. 7MH5, isolated from subtropical forest soil.</title>
        <authorList>
            <person name="Gao Z.-H."/>
            <person name="Qiu L.-H."/>
        </authorList>
    </citation>
    <scope>NUCLEOTIDE SEQUENCE [LARGE SCALE GENOMIC DNA]</scope>
    <source>
        <strain evidence="1 2">7MH5</strain>
    </source>
</reference>
<dbReference type="RefSeq" id="WP_134751483.1">
    <property type="nucleotide sequence ID" value="NZ_CP038149.1"/>
</dbReference>
<dbReference type="OrthoDB" id="8967044at2"/>
<dbReference type="Proteomes" id="UP000295727">
    <property type="component" value="Chromosome 2"/>
</dbReference>
<gene>
    <name evidence="1" type="ORF">E1956_17790</name>
</gene>
<dbReference type="KEGG" id="ppai:E1956_17790"/>
<dbReference type="Pfam" id="PF07369">
    <property type="entry name" value="DUF1488"/>
    <property type="match status" value="1"/>
</dbReference>
<accession>A0A4P7CYF3</accession>
<name>A0A4P7CYF3_9BURK</name>
<dbReference type="InterPro" id="IPR009962">
    <property type="entry name" value="DUF1488"/>
</dbReference>
<evidence type="ECO:0000313" key="1">
    <source>
        <dbReference type="EMBL" id="QBQ99083.1"/>
    </source>
</evidence>
<sequence length="91" mass="9930">MHIEYRSDPPRFDGTNLLMHFVAVVDGKTFDCCISAEALEDHFGAGSALEGELREAFARGQARIREVCTQAIEQTGGAVILHSGYFRVGDA</sequence>
<organism evidence="1 2">
    <name type="scientific">Paraburkholderia pallida</name>
    <dbReference type="NCBI Taxonomy" id="2547399"/>
    <lineage>
        <taxon>Bacteria</taxon>
        <taxon>Pseudomonadati</taxon>
        <taxon>Pseudomonadota</taxon>
        <taxon>Betaproteobacteria</taxon>
        <taxon>Burkholderiales</taxon>
        <taxon>Burkholderiaceae</taxon>
        <taxon>Paraburkholderia</taxon>
    </lineage>
</organism>
<dbReference type="SUPFAM" id="SSF160272">
    <property type="entry name" value="Shew3726-like"/>
    <property type="match status" value="1"/>
</dbReference>
<protein>
    <submittedName>
        <fullName evidence="1">DUF1488 domain-containing protein</fullName>
    </submittedName>
</protein>
<dbReference type="Gene3D" id="3.30.160.140">
    <property type="entry name" value="Shew3726-like"/>
    <property type="match status" value="1"/>
</dbReference>
<evidence type="ECO:0000313" key="2">
    <source>
        <dbReference type="Proteomes" id="UP000295727"/>
    </source>
</evidence>